<comment type="caution">
    <text evidence="1">The sequence shown here is derived from an EMBL/GenBank/DDBJ whole genome shotgun (WGS) entry which is preliminary data.</text>
</comment>
<organism evidence="1 2">
    <name type="scientific">Goodea atripinnis</name>
    <dbReference type="NCBI Taxonomy" id="208336"/>
    <lineage>
        <taxon>Eukaryota</taxon>
        <taxon>Metazoa</taxon>
        <taxon>Chordata</taxon>
        <taxon>Craniata</taxon>
        <taxon>Vertebrata</taxon>
        <taxon>Euteleostomi</taxon>
        <taxon>Actinopterygii</taxon>
        <taxon>Neopterygii</taxon>
        <taxon>Teleostei</taxon>
        <taxon>Neoteleostei</taxon>
        <taxon>Acanthomorphata</taxon>
        <taxon>Ovalentaria</taxon>
        <taxon>Atherinomorphae</taxon>
        <taxon>Cyprinodontiformes</taxon>
        <taxon>Goodeidae</taxon>
        <taxon>Goodea</taxon>
    </lineage>
</organism>
<proteinExistence type="predicted"/>
<name>A0ABV0PYB8_9TELE</name>
<gene>
    <name evidence="1" type="ORF">GOODEAATRI_015465</name>
</gene>
<keyword evidence="2" id="KW-1185">Reference proteome</keyword>
<accession>A0ABV0PYB8</accession>
<dbReference type="Proteomes" id="UP001476798">
    <property type="component" value="Unassembled WGS sequence"/>
</dbReference>
<evidence type="ECO:0000313" key="1">
    <source>
        <dbReference type="EMBL" id="MEQ2188474.1"/>
    </source>
</evidence>
<evidence type="ECO:0000313" key="2">
    <source>
        <dbReference type="Proteomes" id="UP001476798"/>
    </source>
</evidence>
<dbReference type="EMBL" id="JAHRIO010091106">
    <property type="protein sequence ID" value="MEQ2188474.1"/>
    <property type="molecule type" value="Genomic_DNA"/>
</dbReference>
<evidence type="ECO:0008006" key="3">
    <source>
        <dbReference type="Google" id="ProtNLM"/>
    </source>
</evidence>
<protein>
    <recommendedName>
        <fullName evidence="3">Maturase K</fullName>
    </recommendedName>
</protein>
<reference evidence="1 2" key="1">
    <citation type="submission" date="2021-06" db="EMBL/GenBank/DDBJ databases">
        <authorList>
            <person name="Palmer J.M."/>
        </authorList>
    </citation>
    <scope>NUCLEOTIDE SEQUENCE [LARGE SCALE GENOMIC DNA]</scope>
    <source>
        <strain evidence="1 2">GA_2019</strain>
        <tissue evidence="1">Muscle</tissue>
    </source>
</reference>
<sequence length="107" mass="12368">MPFGEISLLSFSTYRRLDRCIIHLSFRSRDQKTGYRNPAFTLNLLQKKAFMIYVLVHEERGFSSIYPSIHLPAEVSCSNFKVRGMALGVLQHIIAFPSSISNRRKFN</sequence>